<dbReference type="STRING" id="360105.CCV52592_0055"/>
<accession>A0A0M4SKY7</accession>
<feature type="domain" description="Putative exodeoxyribonuclease 8 PDDEXK-like" evidence="1">
    <location>
        <begin position="59"/>
        <end position="255"/>
    </location>
</feature>
<name>A0A0M4SKY7_CAMC5</name>
<evidence type="ECO:0000259" key="1">
    <source>
        <dbReference type="Pfam" id="PF12684"/>
    </source>
</evidence>
<proteinExistence type="predicted"/>
<keyword evidence="3" id="KW-1185">Reference proteome</keyword>
<organism evidence="2 3">
    <name type="scientific">Campylobacter curvus (strain 525.92)</name>
    <dbReference type="NCBI Taxonomy" id="360105"/>
    <lineage>
        <taxon>Bacteria</taxon>
        <taxon>Pseudomonadati</taxon>
        <taxon>Campylobacterota</taxon>
        <taxon>Epsilonproteobacteria</taxon>
        <taxon>Campylobacterales</taxon>
        <taxon>Campylobacteraceae</taxon>
        <taxon>Campylobacter</taxon>
    </lineage>
</organism>
<dbReference type="Proteomes" id="UP000006380">
    <property type="component" value="Chromosome"/>
</dbReference>
<evidence type="ECO:0000313" key="3">
    <source>
        <dbReference type="Proteomes" id="UP000006380"/>
    </source>
</evidence>
<protein>
    <recommendedName>
        <fullName evidence="1">Putative exodeoxyribonuclease 8 PDDEXK-like domain-containing protein</fullName>
    </recommendedName>
</protein>
<dbReference type="AlphaFoldDB" id="A0A0M4SKY7"/>
<dbReference type="OrthoDB" id="256590at2"/>
<sequence>MLEIDLGGLKGFKHPLNTMIKGLSNKEYHEAGGLSSTRFELIKKSVRAFKKRKKFDFWKPCFDEGTLCHDCILTPENIDKTYIESPTLGLDTKKAEALREAHPDKIVVAKGMIAHYLEISEIVNDFVPFLKYADKEVSFFHYHKDADLLMQARPDIYIRKMGLLYDLKSTKANNKDEFEELIEPYNYDLSLAYYTDVLNLCGYKTSLKYMGWLCVPKSAPYIPFLVRISEELLEKGRSKYQELLTRYMDYIEAEKDCGEEDLELIYSDIAKDEAHSYEYRKENYINAA</sequence>
<gene>
    <name evidence="2" type="ORF">CCV52592_0055</name>
</gene>
<reference evidence="2" key="1">
    <citation type="submission" date="2016-07" db="EMBL/GenBank/DDBJ databases">
        <title>Comparative genomics of the Campylobacter concisus group.</title>
        <authorList>
            <person name="Miller W.G."/>
            <person name="Yee E."/>
            <person name="Chapman M.H."/>
            <person name="Huynh S."/>
            <person name="Bono J.L."/>
            <person name="On S.L.W."/>
            <person name="StLeger J."/>
            <person name="Foster G."/>
            <person name="Parker C.T."/>
        </authorList>
    </citation>
    <scope>NUCLEOTIDE SEQUENCE</scope>
    <source>
        <strain evidence="2">525.92</strain>
    </source>
</reference>
<dbReference type="InterPro" id="IPR011604">
    <property type="entry name" value="PDDEXK-like_dom_sf"/>
</dbReference>
<dbReference type="RefSeq" id="WP_041743412.1">
    <property type="nucleotide sequence ID" value="NC_009715.2"/>
</dbReference>
<evidence type="ECO:0000313" key="2">
    <source>
        <dbReference type="EMBL" id="ALF45159.1"/>
    </source>
</evidence>
<dbReference type="EMBL" id="CP000767">
    <property type="protein sequence ID" value="ALF45159.1"/>
    <property type="molecule type" value="Genomic_DNA"/>
</dbReference>
<dbReference type="Pfam" id="PF12684">
    <property type="entry name" value="DUF3799"/>
    <property type="match status" value="1"/>
</dbReference>
<dbReference type="InterPro" id="IPR024432">
    <property type="entry name" value="Put_RecE_PDDEXK-like_dom"/>
</dbReference>
<dbReference type="Gene3D" id="3.90.320.10">
    <property type="match status" value="1"/>
</dbReference>
<dbReference type="KEGG" id="ccv:CCV52592_0055"/>